<dbReference type="Pfam" id="PF04525">
    <property type="entry name" value="LOR"/>
    <property type="match status" value="1"/>
</dbReference>
<dbReference type="InterPro" id="IPR025659">
    <property type="entry name" value="Tubby-like_C"/>
</dbReference>
<evidence type="ECO:0000256" key="1">
    <source>
        <dbReference type="ARBA" id="ARBA00005437"/>
    </source>
</evidence>
<dbReference type="Gene3D" id="2.40.160.200">
    <property type="entry name" value="LURP1-related"/>
    <property type="match status" value="1"/>
</dbReference>
<name>A0ABR0WDB8_REHGL</name>
<sequence>MFVPEVRHFVPTISIVGDDFCFPYLVNLAVKKKIGFSGKHIDVLDDNGAILLKVDGGIWEFKKKRTIYDPMGVPIITMCRKAISWHQKWAVHRGESLDGRNLLYTVQKSNGFQLKPQLEVFLATNLTGEICDFRVIGSYISQSFKVYKGDTLIAEMQVKEKFKLGSLGKGSFEARIYPGFDYAFIASLLVIVDEIDS</sequence>
<protein>
    <submittedName>
        <fullName evidence="2">Uncharacterized protein</fullName>
    </submittedName>
</protein>
<comment type="similarity">
    <text evidence="1">Belongs to the LOR family.</text>
</comment>
<dbReference type="InterPro" id="IPR007612">
    <property type="entry name" value="LOR"/>
</dbReference>
<dbReference type="SUPFAM" id="SSF54518">
    <property type="entry name" value="Tubby C-terminal domain-like"/>
    <property type="match status" value="1"/>
</dbReference>
<dbReference type="InterPro" id="IPR038595">
    <property type="entry name" value="LOR_sf"/>
</dbReference>
<organism evidence="2 3">
    <name type="scientific">Rehmannia glutinosa</name>
    <name type="common">Chinese foxglove</name>
    <dbReference type="NCBI Taxonomy" id="99300"/>
    <lineage>
        <taxon>Eukaryota</taxon>
        <taxon>Viridiplantae</taxon>
        <taxon>Streptophyta</taxon>
        <taxon>Embryophyta</taxon>
        <taxon>Tracheophyta</taxon>
        <taxon>Spermatophyta</taxon>
        <taxon>Magnoliopsida</taxon>
        <taxon>eudicotyledons</taxon>
        <taxon>Gunneridae</taxon>
        <taxon>Pentapetalae</taxon>
        <taxon>asterids</taxon>
        <taxon>lamiids</taxon>
        <taxon>Lamiales</taxon>
        <taxon>Orobanchaceae</taxon>
        <taxon>Rehmannieae</taxon>
        <taxon>Rehmannia</taxon>
    </lineage>
</organism>
<comment type="caution">
    <text evidence="2">The sequence shown here is derived from an EMBL/GenBank/DDBJ whole genome shotgun (WGS) entry which is preliminary data.</text>
</comment>
<dbReference type="PANTHER" id="PTHR31087:SF17">
    <property type="entry name" value="PROTEIN LURP-ONE-RELATED 14-RELATED"/>
    <property type="match status" value="1"/>
</dbReference>
<gene>
    <name evidence="2" type="ORF">DH2020_022427</name>
</gene>
<dbReference type="PANTHER" id="PTHR31087">
    <property type="match status" value="1"/>
</dbReference>
<accession>A0ABR0WDB8</accession>
<keyword evidence="3" id="KW-1185">Reference proteome</keyword>
<evidence type="ECO:0000313" key="2">
    <source>
        <dbReference type="EMBL" id="KAK6145607.1"/>
    </source>
</evidence>
<reference evidence="2 3" key="1">
    <citation type="journal article" date="2021" name="Comput. Struct. Biotechnol. J.">
        <title>De novo genome assembly of the potent medicinal plant Rehmannia glutinosa using nanopore technology.</title>
        <authorList>
            <person name="Ma L."/>
            <person name="Dong C."/>
            <person name="Song C."/>
            <person name="Wang X."/>
            <person name="Zheng X."/>
            <person name="Niu Y."/>
            <person name="Chen S."/>
            <person name="Feng W."/>
        </authorList>
    </citation>
    <scope>NUCLEOTIDE SEQUENCE [LARGE SCALE GENOMIC DNA]</scope>
    <source>
        <strain evidence="2">DH-2019</strain>
    </source>
</reference>
<proteinExistence type="inferred from homology"/>
<evidence type="ECO:0000313" key="3">
    <source>
        <dbReference type="Proteomes" id="UP001318860"/>
    </source>
</evidence>
<dbReference type="Proteomes" id="UP001318860">
    <property type="component" value="Unassembled WGS sequence"/>
</dbReference>
<dbReference type="EMBL" id="JABTTQ020000012">
    <property type="protein sequence ID" value="KAK6145607.1"/>
    <property type="molecule type" value="Genomic_DNA"/>
</dbReference>